<evidence type="ECO:0000313" key="4">
    <source>
        <dbReference type="Proteomes" id="UP000298663"/>
    </source>
</evidence>
<organism evidence="3 4">
    <name type="scientific">Steinernema carpocapsae</name>
    <name type="common">Entomopathogenic nematode</name>
    <dbReference type="NCBI Taxonomy" id="34508"/>
    <lineage>
        <taxon>Eukaryota</taxon>
        <taxon>Metazoa</taxon>
        <taxon>Ecdysozoa</taxon>
        <taxon>Nematoda</taxon>
        <taxon>Chromadorea</taxon>
        <taxon>Rhabditida</taxon>
        <taxon>Tylenchina</taxon>
        <taxon>Panagrolaimomorpha</taxon>
        <taxon>Strongyloidoidea</taxon>
        <taxon>Steinernematidae</taxon>
        <taxon>Steinernema</taxon>
    </lineage>
</organism>
<reference evidence="3 4" key="2">
    <citation type="journal article" date="2019" name="G3 (Bethesda)">
        <title>Hybrid Assembly of the Genome of the Entomopathogenic Nematode Steinernema carpocapsae Identifies the X-Chromosome.</title>
        <authorList>
            <person name="Serra L."/>
            <person name="Macchietto M."/>
            <person name="Macias-Munoz A."/>
            <person name="McGill C.J."/>
            <person name="Rodriguez I.M."/>
            <person name="Rodriguez B."/>
            <person name="Murad R."/>
            <person name="Mortazavi A."/>
        </authorList>
    </citation>
    <scope>NUCLEOTIDE SEQUENCE [LARGE SCALE GENOMIC DNA]</scope>
    <source>
        <strain evidence="3 4">ALL</strain>
    </source>
</reference>
<reference evidence="3 4" key="1">
    <citation type="journal article" date="2015" name="Genome Biol.">
        <title>Comparative genomics of Steinernema reveals deeply conserved gene regulatory networks.</title>
        <authorList>
            <person name="Dillman A.R."/>
            <person name="Macchietto M."/>
            <person name="Porter C.F."/>
            <person name="Rogers A."/>
            <person name="Williams B."/>
            <person name="Antoshechkin I."/>
            <person name="Lee M.M."/>
            <person name="Goodwin Z."/>
            <person name="Lu X."/>
            <person name="Lewis E.E."/>
            <person name="Goodrich-Blair H."/>
            <person name="Stock S.P."/>
            <person name="Adams B.J."/>
            <person name="Sternberg P.W."/>
            <person name="Mortazavi A."/>
        </authorList>
    </citation>
    <scope>NUCLEOTIDE SEQUENCE [LARGE SCALE GENOMIC DNA]</scope>
    <source>
        <strain evidence="3 4">ALL</strain>
    </source>
</reference>
<dbReference type="EMBL" id="AZBU02000001">
    <property type="protein sequence ID" value="TMS38382.1"/>
    <property type="molecule type" value="Genomic_DNA"/>
</dbReference>
<keyword evidence="4" id="KW-1185">Reference proteome</keyword>
<feature type="region of interest" description="Disordered" evidence="2">
    <location>
        <begin position="176"/>
        <end position="196"/>
    </location>
</feature>
<accession>A0A4U8UY82</accession>
<dbReference type="GO" id="GO:0005634">
    <property type="term" value="C:nucleus"/>
    <property type="evidence" value="ECO:0007669"/>
    <property type="project" value="UniProtKB-SubCell"/>
</dbReference>
<dbReference type="InterPro" id="IPR009057">
    <property type="entry name" value="Homeodomain-like_sf"/>
</dbReference>
<comment type="subcellular location">
    <subcellularLocation>
        <location evidence="1">Nucleus</location>
    </subcellularLocation>
</comment>
<feature type="compositionally biased region" description="Basic residues" evidence="2">
    <location>
        <begin position="176"/>
        <end position="190"/>
    </location>
</feature>
<dbReference type="Proteomes" id="UP000298663">
    <property type="component" value="Unassembled WGS sequence"/>
</dbReference>
<comment type="caution">
    <text evidence="3">The sequence shown here is derived from an EMBL/GenBank/DDBJ whole genome shotgun (WGS) entry which is preliminary data.</text>
</comment>
<dbReference type="AlphaFoldDB" id="A0A4U8UY82"/>
<evidence type="ECO:0000256" key="2">
    <source>
        <dbReference type="SAM" id="MobiDB-lite"/>
    </source>
</evidence>
<sequence length="212" mass="25616">MYVKLKKKYRPCELKFVPFKNKEEAKVEDEELYYQHTTFFDPNDWTIPPKSPTETPFIYDPKVEERSPSPNDYECPERRMKVVTEPHEDCYFIAKDDYFRWNLTRNLFMSPEEMERVVKAFLTYGKDFAKIARFCGLKNADCVQHFYDTYNQQCRLDYLIAQFDRKNLAVLGPRNGRYRKRKPRKPRSCKKPPPSNIVLRRTTRRRTVRELS</sequence>
<dbReference type="CDD" id="cd00167">
    <property type="entry name" value="SANT"/>
    <property type="match status" value="1"/>
</dbReference>
<name>A0A4U8UY82_STECR</name>
<proteinExistence type="predicted"/>
<dbReference type="Gene3D" id="1.20.58.1880">
    <property type="match status" value="1"/>
</dbReference>
<protein>
    <recommendedName>
        <fullName evidence="5">SANT domain-containing protein</fullName>
    </recommendedName>
</protein>
<evidence type="ECO:0000256" key="1">
    <source>
        <dbReference type="ARBA" id="ARBA00004123"/>
    </source>
</evidence>
<evidence type="ECO:0000313" key="3">
    <source>
        <dbReference type="EMBL" id="TMS38382.1"/>
    </source>
</evidence>
<dbReference type="SUPFAM" id="SSF46689">
    <property type="entry name" value="Homeodomain-like"/>
    <property type="match status" value="1"/>
</dbReference>
<gene>
    <name evidence="3" type="ORF">L596_005121</name>
</gene>
<dbReference type="InterPro" id="IPR001005">
    <property type="entry name" value="SANT/Myb"/>
</dbReference>
<evidence type="ECO:0008006" key="5">
    <source>
        <dbReference type="Google" id="ProtNLM"/>
    </source>
</evidence>